<feature type="compositionally biased region" description="Low complexity" evidence="1">
    <location>
        <begin position="466"/>
        <end position="475"/>
    </location>
</feature>
<proteinExistence type="predicted"/>
<feature type="compositionally biased region" description="Low complexity" evidence="1">
    <location>
        <begin position="253"/>
        <end position="266"/>
    </location>
</feature>
<feature type="compositionally biased region" description="Low complexity" evidence="1">
    <location>
        <begin position="199"/>
        <end position="209"/>
    </location>
</feature>
<protein>
    <submittedName>
        <fullName evidence="2">Uu.00g017950.m01.CDS01</fullName>
    </submittedName>
</protein>
<dbReference type="EMBL" id="CAUWAG010000020">
    <property type="protein sequence ID" value="CAJ2513676.1"/>
    <property type="molecule type" value="Genomic_DNA"/>
</dbReference>
<reference evidence="2" key="1">
    <citation type="submission" date="2023-10" db="EMBL/GenBank/DDBJ databases">
        <authorList>
            <person name="Hackl T."/>
        </authorList>
    </citation>
    <scope>NUCLEOTIDE SEQUENCE</scope>
</reference>
<feature type="region of interest" description="Disordered" evidence="1">
    <location>
        <begin position="34"/>
        <end position="57"/>
    </location>
</feature>
<feature type="region of interest" description="Disordered" evidence="1">
    <location>
        <begin position="393"/>
        <end position="564"/>
    </location>
</feature>
<keyword evidence="3" id="KW-1185">Reference proteome</keyword>
<feature type="compositionally biased region" description="Low complexity" evidence="1">
    <location>
        <begin position="494"/>
        <end position="503"/>
    </location>
</feature>
<evidence type="ECO:0000256" key="1">
    <source>
        <dbReference type="SAM" id="MobiDB-lite"/>
    </source>
</evidence>
<comment type="caution">
    <text evidence="2">The sequence shown here is derived from an EMBL/GenBank/DDBJ whole genome shotgun (WGS) entry which is preliminary data.</text>
</comment>
<feature type="compositionally biased region" description="Basic and acidic residues" evidence="1">
    <location>
        <begin position="430"/>
        <end position="441"/>
    </location>
</feature>
<organism evidence="2 3">
    <name type="scientific">Anthostomella pinea</name>
    <dbReference type="NCBI Taxonomy" id="933095"/>
    <lineage>
        <taxon>Eukaryota</taxon>
        <taxon>Fungi</taxon>
        <taxon>Dikarya</taxon>
        <taxon>Ascomycota</taxon>
        <taxon>Pezizomycotina</taxon>
        <taxon>Sordariomycetes</taxon>
        <taxon>Xylariomycetidae</taxon>
        <taxon>Xylariales</taxon>
        <taxon>Xylariaceae</taxon>
        <taxon>Anthostomella</taxon>
    </lineage>
</organism>
<dbReference type="Proteomes" id="UP001295740">
    <property type="component" value="Unassembled WGS sequence"/>
</dbReference>
<name>A0AAI8VT66_9PEZI</name>
<sequence length="641" mass="70153">MDGPASRLPSTSIAAAPNADIALANAIRARRSTRDLFSSAPTTPITPTAPNAYVDPPRPAKDGHEWVWFPAGYWAERLITEAPPKEFSKGFKWRKRSAKNSSGQDALLEERSLSPKALLELQLQQSSNMPVASPYLSEESHVQSLQRPSLKQREISSESSTSFPLNRIPKPPLATPFLTEEQHVQFLQRPSLTRRDTSSESSTSFMPSRLSQPPLASPYLSEQAHVQSLQTPAIQFEDTSSSSETSFFKIKTPLTKPLTPSPLAAANDDSGSTTPIANSPTPVASGVSTMGPLSPALSTETKVKRPHWFSPSELRLHKRKKAQVNGEEHTEATINGVQEQLGHVQTPASRPSSILREESKKLQKMWSMKLFGKSTWHRKTSVVSDPSATTNVLDILRGNTPDSSPPSDKGGYSMGTPSTWSAQYPGGEATKVETPRLREGGAKPPRSFFFDVSAPVCPNRGGGSSSGSPSSGNNNKNKKRRRPHTTSPVQTTHSSSFSSPSSSNEKSGPRRTRHNDNHNNHNKKKDHDNTNSTTNRSSRRSSSTQRRDSSQQQQNTHQQHKAKEWWETPVPMCAYADMAPGGFQFDMPEHLPSSPMCPANKRHPSGGTGVCVYHGRRKRSSLADGDGDGGIRDHGLDDVWT</sequence>
<gene>
    <name evidence="2" type="ORF">KHLLAP_LOCUS14144</name>
</gene>
<feature type="compositionally biased region" description="Basic and acidic residues" evidence="1">
    <location>
        <begin position="629"/>
        <end position="641"/>
    </location>
</feature>
<dbReference type="AlphaFoldDB" id="A0AAI8VT66"/>
<accession>A0AAI8VT66</accession>
<feature type="compositionally biased region" description="Basic and acidic residues" evidence="1">
    <location>
        <begin position="514"/>
        <end position="529"/>
    </location>
</feature>
<feature type="region of interest" description="Disordered" evidence="1">
    <location>
        <begin position="620"/>
        <end position="641"/>
    </location>
</feature>
<feature type="compositionally biased region" description="Low complexity" evidence="1">
    <location>
        <begin position="40"/>
        <end position="50"/>
    </location>
</feature>
<feature type="region of interest" description="Disordered" evidence="1">
    <location>
        <begin position="253"/>
        <end position="312"/>
    </location>
</feature>
<evidence type="ECO:0000313" key="3">
    <source>
        <dbReference type="Proteomes" id="UP001295740"/>
    </source>
</evidence>
<evidence type="ECO:0000313" key="2">
    <source>
        <dbReference type="EMBL" id="CAJ2513676.1"/>
    </source>
</evidence>
<feature type="region of interest" description="Disordered" evidence="1">
    <location>
        <begin position="130"/>
        <end position="224"/>
    </location>
</feature>
<feature type="compositionally biased region" description="Polar residues" evidence="1">
    <location>
        <begin position="269"/>
        <end position="288"/>
    </location>
</feature>
<feature type="compositionally biased region" description="Low complexity" evidence="1">
    <location>
        <begin position="530"/>
        <end position="557"/>
    </location>
</feature>